<feature type="compositionally biased region" description="Low complexity" evidence="1">
    <location>
        <begin position="23"/>
        <end position="36"/>
    </location>
</feature>
<name>A0A2W4WVH7_9CYAN</name>
<reference evidence="3" key="1">
    <citation type="submission" date="2018-04" db="EMBL/GenBank/DDBJ databases">
        <authorList>
            <person name="Cornet L."/>
        </authorList>
    </citation>
    <scope>NUCLEOTIDE SEQUENCE [LARGE SCALE GENOMIC DNA]</scope>
</reference>
<evidence type="ECO:0000313" key="2">
    <source>
        <dbReference type="EMBL" id="PZO49163.1"/>
    </source>
</evidence>
<feature type="compositionally biased region" description="Basic and acidic residues" evidence="1">
    <location>
        <begin position="108"/>
        <end position="123"/>
    </location>
</feature>
<gene>
    <name evidence="2" type="ORF">DCF15_17135</name>
</gene>
<evidence type="ECO:0000256" key="1">
    <source>
        <dbReference type="SAM" id="MobiDB-lite"/>
    </source>
</evidence>
<feature type="compositionally biased region" description="Polar residues" evidence="1">
    <location>
        <begin position="145"/>
        <end position="164"/>
    </location>
</feature>
<feature type="region of interest" description="Disordered" evidence="1">
    <location>
        <begin position="1"/>
        <end position="164"/>
    </location>
</feature>
<dbReference type="EMBL" id="QBMP01000218">
    <property type="protein sequence ID" value="PZO49163.1"/>
    <property type="molecule type" value="Genomic_DNA"/>
</dbReference>
<comment type="caution">
    <text evidence="2">The sequence shown here is derived from an EMBL/GenBank/DDBJ whole genome shotgun (WGS) entry which is preliminary data.</text>
</comment>
<dbReference type="Proteomes" id="UP000249794">
    <property type="component" value="Unassembled WGS sequence"/>
</dbReference>
<feature type="compositionally biased region" description="Pro residues" evidence="1">
    <location>
        <begin position="37"/>
        <end position="48"/>
    </location>
</feature>
<evidence type="ECO:0000313" key="3">
    <source>
        <dbReference type="Proteomes" id="UP000249794"/>
    </source>
</evidence>
<reference evidence="2 3" key="2">
    <citation type="submission" date="2018-06" db="EMBL/GenBank/DDBJ databases">
        <title>Metagenomic assembly of (sub)arctic Cyanobacteria and their associated microbiome from non-axenic cultures.</title>
        <authorList>
            <person name="Baurain D."/>
        </authorList>
    </citation>
    <scope>NUCLEOTIDE SEQUENCE [LARGE SCALE GENOMIC DNA]</scope>
    <source>
        <strain evidence="2">ULC027bin1</strain>
    </source>
</reference>
<dbReference type="AlphaFoldDB" id="A0A2W4WVH7"/>
<proteinExistence type="predicted"/>
<protein>
    <submittedName>
        <fullName evidence="2">Uncharacterized protein</fullName>
    </submittedName>
</protein>
<organism evidence="2 3">
    <name type="scientific">Phormidesmis priestleyi</name>
    <dbReference type="NCBI Taxonomy" id="268141"/>
    <lineage>
        <taxon>Bacteria</taxon>
        <taxon>Bacillati</taxon>
        <taxon>Cyanobacteriota</taxon>
        <taxon>Cyanophyceae</taxon>
        <taxon>Leptolyngbyales</taxon>
        <taxon>Leptolyngbyaceae</taxon>
        <taxon>Phormidesmis</taxon>
    </lineage>
</organism>
<accession>A0A2W4WVH7</accession>
<sequence length="164" mass="17828">HLDTQTSESQPLTPQPLAPQPLAPQSLSSQPFSQPLAPQPLSPQPLAPQPTASSDEPAPYTPESYSETYAPETYAPTAHPVETVTPPAPPQPSLQESEALFVPPEPEPDSRFPKAHTNDESTREAWQNSLNNEHLDQWGEKPTGTEPSFTPIPKTQVQRPTGTN</sequence>
<feature type="compositionally biased region" description="Pro residues" evidence="1">
    <location>
        <begin position="13"/>
        <end position="22"/>
    </location>
</feature>
<feature type="non-terminal residue" evidence="2">
    <location>
        <position position="1"/>
    </location>
</feature>